<comment type="similarity">
    <text evidence="1">Belongs to the thiolase-like superfamily. Thiolase family.</text>
</comment>
<evidence type="ECO:0000259" key="4">
    <source>
        <dbReference type="Pfam" id="PF18313"/>
    </source>
</evidence>
<reference evidence="5 6" key="2">
    <citation type="journal article" date="2016" name="Genome Announc.">
        <title>Draft Genome Sequence of a Versatile Hydrocarbon-Degrading Bacterium, Rhodococcus pyridinivorans Strain KG-16, Collected from Oil Fields in India.</title>
        <authorList>
            <person name="Aggarwal R.K."/>
            <person name="Dawar C."/>
            <person name="Phanindranath R."/>
            <person name="Mutnuri L."/>
            <person name="Dayal A.M."/>
        </authorList>
    </citation>
    <scope>NUCLEOTIDE SEQUENCE [LARGE SCALE GENOMIC DNA]</scope>
    <source>
        <strain evidence="5 6">KG-16</strain>
    </source>
</reference>
<dbReference type="PANTHER" id="PTHR18919">
    <property type="entry name" value="ACETYL-COA C-ACYLTRANSFERASE"/>
    <property type="match status" value="1"/>
</dbReference>
<feature type="domain" description="Thiolase-like protein type 1 additional C-terminal" evidence="4">
    <location>
        <begin position="408"/>
        <end position="489"/>
    </location>
</feature>
<dbReference type="EC" id="2.3.1.9" evidence="5"/>
<evidence type="ECO:0000256" key="2">
    <source>
        <dbReference type="ARBA" id="ARBA00022679"/>
    </source>
</evidence>
<dbReference type="GO" id="GO:0003985">
    <property type="term" value="F:acetyl-CoA C-acetyltransferase activity"/>
    <property type="evidence" value="ECO:0007669"/>
    <property type="project" value="UniProtKB-EC"/>
</dbReference>
<dbReference type="SUPFAM" id="SSF53901">
    <property type="entry name" value="Thiolase-like"/>
    <property type="match status" value="2"/>
</dbReference>
<dbReference type="AlphaFoldDB" id="A0A0V9UPR9"/>
<reference evidence="6" key="1">
    <citation type="submission" date="2015-01" db="EMBL/GenBank/DDBJ databases">
        <title>Draft genome sequence of Rhodococcus pyridinivorans strain KG-16, a hydrocarbon-degrading bacterium.</title>
        <authorList>
            <person name="Aggarwal R.K."/>
            <person name="Dawar C."/>
        </authorList>
    </citation>
    <scope>NUCLEOTIDE SEQUENCE [LARGE SCALE GENOMIC DNA]</scope>
    <source>
        <strain evidence="6">KG-16</strain>
    </source>
</reference>
<dbReference type="Gene3D" id="3.40.47.10">
    <property type="match status" value="1"/>
</dbReference>
<name>A0A0V9UPR9_9NOCA</name>
<dbReference type="Proteomes" id="UP000053060">
    <property type="component" value="Unassembled WGS sequence"/>
</dbReference>
<keyword evidence="3 5" id="KW-0012">Acyltransferase</keyword>
<dbReference type="RefSeq" id="WP_060650134.1">
    <property type="nucleotide sequence ID" value="NZ_AZXY01000001.1"/>
</dbReference>
<evidence type="ECO:0000256" key="3">
    <source>
        <dbReference type="ARBA" id="ARBA00023315"/>
    </source>
</evidence>
<gene>
    <name evidence="5" type="ORF">Z045_00460</name>
</gene>
<dbReference type="CDD" id="cd00829">
    <property type="entry name" value="SCP-x_thiolase"/>
    <property type="match status" value="1"/>
</dbReference>
<keyword evidence="2 5" id="KW-0808">Transferase</keyword>
<sequence length="493" mass="52980">MNIDPRTPILVGSGQVDERDGGVEPVDLMVRAARAAATDAGSAKLLELVDSVRVVGLLSWRYRDPGALVGERIGATVRHTGYSGNGGSTPQVFVNGAAEDIAAGRADVVLIGGAEAWRTRTKMRAQKLRPEWTVQDESVPAAEIMVTDVPMAAESERRIGLDRPSYVYPLFEQALRVSAGRSLAEHQDFIGGLWSRFSAVAVKNPNAWVQREYTAEEIATPSPDNRMISTPYTKLLNSNNMVDQGSALLMCSVETATRLGIPQERWVFPHSGTESHDTYAIAERAALDRSPAIRIAGARALELAGIGLDRVEHVDVYSCFPSAVQVAANELGLPLDDPARPLTVTGGLTFGGGPWNNYVGHSIATMMTRLRETPGSFGLVTANSGYLTKHAMGVYSTEPPAEGFRRMDVQAEVDAEPRTTALLSYEGPASAESWTVVYDRAGEPERGFLAARTKTGERTLATTVAGDDLARLVADDVAGQRVEIASDGQFRLA</sequence>
<comment type="caution">
    <text evidence="5">The sequence shown here is derived from an EMBL/GenBank/DDBJ whole genome shotgun (WGS) entry which is preliminary data.</text>
</comment>
<dbReference type="PATRIC" id="fig|1441730.3.peg.101"/>
<dbReference type="PANTHER" id="PTHR18919:SF139">
    <property type="entry name" value="THIOLASE-LIKE PROTEIN TYPE 1 ADDITIONAL C-TERMINAL DOMAIN-CONTAINING PROTEIN"/>
    <property type="match status" value="1"/>
</dbReference>
<evidence type="ECO:0000313" key="5">
    <source>
        <dbReference type="EMBL" id="KSZ60006.1"/>
    </source>
</evidence>
<protein>
    <submittedName>
        <fullName evidence="5">Acetyl-CoA acetyltransferase</fullName>
        <ecNumber evidence="5">2.3.1.9</ecNumber>
    </submittedName>
</protein>
<dbReference type="Pfam" id="PF18313">
    <property type="entry name" value="TLP1_add_C"/>
    <property type="match status" value="1"/>
</dbReference>
<dbReference type="InterPro" id="IPR016039">
    <property type="entry name" value="Thiolase-like"/>
</dbReference>
<dbReference type="InterPro" id="IPR040771">
    <property type="entry name" value="TLP1_add_C"/>
</dbReference>
<evidence type="ECO:0000256" key="1">
    <source>
        <dbReference type="ARBA" id="ARBA00010982"/>
    </source>
</evidence>
<dbReference type="NCBIfam" id="NF006103">
    <property type="entry name" value="PRK08257.1-1"/>
    <property type="match status" value="1"/>
</dbReference>
<evidence type="ECO:0000313" key="6">
    <source>
        <dbReference type="Proteomes" id="UP000053060"/>
    </source>
</evidence>
<dbReference type="EMBL" id="AZXY01000001">
    <property type="protein sequence ID" value="KSZ60006.1"/>
    <property type="molecule type" value="Genomic_DNA"/>
</dbReference>
<dbReference type="Gene3D" id="2.40.50.840">
    <property type="match status" value="1"/>
</dbReference>
<organism evidence="5 6">
    <name type="scientific">Rhodococcus pyridinivorans KG-16</name>
    <dbReference type="NCBI Taxonomy" id="1441730"/>
    <lineage>
        <taxon>Bacteria</taxon>
        <taxon>Bacillati</taxon>
        <taxon>Actinomycetota</taxon>
        <taxon>Actinomycetes</taxon>
        <taxon>Mycobacteriales</taxon>
        <taxon>Nocardiaceae</taxon>
        <taxon>Rhodococcus</taxon>
    </lineage>
</organism>
<accession>A0A0V9UPR9</accession>
<proteinExistence type="inferred from homology"/>